<keyword evidence="2" id="KW-0067">ATP-binding</keyword>
<reference evidence="2" key="1">
    <citation type="submission" date="2019-03" db="EMBL/GenBank/DDBJ databases">
        <title>Single cell metagenomics reveals metabolic interactions within the superorganism composed of flagellate Streblomastix strix and complex community of Bacteroidetes bacteria on its surface.</title>
        <authorList>
            <person name="Treitli S.C."/>
            <person name="Kolisko M."/>
            <person name="Husnik F."/>
            <person name="Keeling P."/>
            <person name="Hampl V."/>
        </authorList>
    </citation>
    <scope>NUCLEOTIDE SEQUENCE</scope>
    <source>
        <strain evidence="2">STM</strain>
    </source>
</reference>
<evidence type="ECO:0000313" key="2">
    <source>
        <dbReference type="EMBL" id="KAA6304690.1"/>
    </source>
</evidence>
<sequence length="61" mass="7283">MFDLSTRDIQFLSGVGPQRAVLLNKELQIYSLHDLLYYFPYKYIDRSHIYHIAEIDGNMPY</sequence>
<keyword evidence="2" id="KW-0378">Hydrolase</keyword>
<dbReference type="GO" id="GO:0016787">
    <property type="term" value="F:hydrolase activity"/>
    <property type="evidence" value="ECO:0007669"/>
    <property type="project" value="UniProtKB-KW"/>
</dbReference>
<dbReference type="EC" id="3.6.4.12" evidence="2"/>
<comment type="caution">
    <text evidence="2">The sequence shown here is derived from an EMBL/GenBank/DDBJ whole genome shotgun (WGS) entry which is preliminary data.</text>
</comment>
<dbReference type="GO" id="GO:0003678">
    <property type="term" value="F:DNA helicase activity"/>
    <property type="evidence" value="ECO:0007669"/>
    <property type="project" value="UniProtKB-EC"/>
</dbReference>
<keyword evidence="2" id="KW-0547">Nucleotide-binding</keyword>
<organism evidence="2">
    <name type="scientific">termite gut metagenome</name>
    <dbReference type="NCBI Taxonomy" id="433724"/>
    <lineage>
        <taxon>unclassified sequences</taxon>
        <taxon>metagenomes</taxon>
        <taxon>organismal metagenomes</taxon>
    </lineage>
</organism>
<name>A0A5J4P6N2_9ZZZZ</name>
<dbReference type="AlphaFoldDB" id="A0A5J4P6N2"/>
<evidence type="ECO:0000259" key="1">
    <source>
        <dbReference type="Pfam" id="PF17191"/>
    </source>
</evidence>
<feature type="non-terminal residue" evidence="2">
    <location>
        <position position="61"/>
    </location>
</feature>
<dbReference type="EMBL" id="SNRY01011307">
    <property type="protein sequence ID" value="KAA6304690.1"/>
    <property type="molecule type" value="Genomic_DNA"/>
</dbReference>
<feature type="domain" description="RecG wedge" evidence="1">
    <location>
        <begin position="8"/>
        <end position="57"/>
    </location>
</feature>
<dbReference type="InterPro" id="IPR012340">
    <property type="entry name" value="NA-bd_OB-fold"/>
</dbReference>
<dbReference type="InterPro" id="IPR033454">
    <property type="entry name" value="RecG_wedge"/>
</dbReference>
<keyword evidence="2" id="KW-0347">Helicase</keyword>
<dbReference type="Pfam" id="PF17191">
    <property type="entry name" value="RecG_wedge"/>
    <property type="match status" value="1"/>
</dbReference>
<accession>A0A5J4P6N2</accession>
<proteinExistence type="predicted"/>
<dbReference type="SUPFAM" id="SSF50249">
    <property type="entry name" value="Nucleic acid-binding proteins"/>
    <property type="match status" value="1"/>
</dbReference>
<protein>
    <submittedName>
        <fullName evidence="2">ATP-dependent DNA helicase RecG</fullName>
        <ecNumber evidence="2">3.6.4.12</ecNumber>
    </submittedName>
</protein>
<gene>
    <name evidence="2" type="ORF">EZS27_043661</name>
</gene>